<dbReference type="STRING" id="1448308.A0A2T2N6S6"/>
<protein>
    <recommendedName>
        <fullName evidence="3">S-adenosyl-L-methionine-dependent methyltransferase</fullName>
    </recommendedName>
</protein>
<evidence type="ECO:0000313" key="1">
    <source>
        <dbReference type="EMBL" id="PSN61109.1"/>
    </source>
</evidence>
<feature type="non-terminal residue" evidence="1">
    <location>
        <position position="311"/>
    </location>
</feature>
<dbReference type="Proteomes" id="UP000240883">
    <property type="component" value="Unassembled WGS sequence"/>
</dbReference>
<dbReference type="OrthoDB" id="417697at2759"/>
<dbReference type="InterPro" id="IPR029063">
    <property type="entry name" value="SAM-dependent_MTases_sf"/>
</dbReference>
<dbReference type="Gene3D" id="3.40.50.150">
    <property type="entry name" value="Vaccinia Virus protein VP39"/>
    <property type="match status" value="1"/>
</dbReference>
<reference evidence="1 2" key="1">
    <citation type="journal article" date="2018" name="Front. Microbiol.">
        <title>Genome-Wide Analysis of Corynespora cassiicola Leaf Fall Disease Putative Effectors.</title>
        <authorList>
            <person name="Lopez D."/>
            <person name="Ribeiro S."/>
            <person name="Label P."/>
            <person name="Fumanal B."/>
            <person name="Venisse J.S."/>
            <person name="Kohler A."/>
            <person name="de Oliveira R.R."/>
            <person name="Labutti K."/>
            <person name="Lipzen A."/>
            <person name="Lail K."/>
            <person name="Bauer D."/>
            <person name="Ohm R.A."/>
            <person name="Barry K.W."/>
            <person name="Spatafora J."/>
            <person name="Grigoriev I.V."/>
            <person name="Martin F.M."/>
            <person name="Pujade-Renaud V."/>
        </authorList>
    </citation>
    <scope>NUCLEOTIDE SEQUENCE [LARGE SCALE GENOMIC DNA]</scope>
    <source>
        <strain evidence="1 2">Philippines</strain>
    </source>
</reference>
<evidence type="ECO:0008006" key="3">
    <source>
        <dbReference type="Google" id="ProtNLM"/>
    </source>
</evidence>
<accession>A0A2T2N6S6</accession>
<sequence>MDIEAPKMLTKVGSGKYESKTKVLSEISVYLSPRESHNNPDSPYCLPADTDEKLRLDSQHDFIRDYIYEGRLILDNTLVIKADSILLDLGTGSGAWASEVAQCVPSGANILGLDISDRLFPPDTKNMTFNIGNVLSLPKSLDSRVILAHQRLLIYALRLDEWSRAITSIRNTLIPGEGAVQLTEVLTPSDNPGTAQEKFYSILSAIGHRRQLLLDCGKHLPVLLEQAGFFNIKVKSIRCRLGSLGGVEGVRAASCRIGAFRGMRDSVLSDGGYGIVRDGKEFDQLLEQVMSEWEEGDCYAIYYTITARCPA</sequence>
<gene>
    <name evidence="1" type="ORF">BS50DRAFT_534308</name>
</gene>
<proteinExistence type="predicted"/>
<evidence type="ECO:0000313" key="2">
    <source>
        <dbReference type="Proteomes" id="UP000240883"/>
    </source>
</evidence>
<keyword evidence="2" id="KW-1185">Reference proteome</keyword>
<dbReference type="EMBL" id="KZ678145">
    <property type="protein sequence ID" value="PSN61109.1"/>
    <property type="molecule type" value="Genomic_DNA"/>
</dbReference>
<dbReference type="CDD" id="cd02440">
    <property type="entry name" value="AdoMet_MTases"/>
    <property type="match status" value="1"/>
</dbReference>
<dbReference type="SUPFAM" id="SSF53335">
    <property type="entry name" value="S-adenosyl-L-methionine-dependent methyltransferases"/>
    <property type="match status" value="1"/>
</dbReference>
<organism evidence="1 2">
    <name type="scientific">Corynespora cassiicola Philippines</name>
    <dbReference type="NCBI Taxonomy" id="1448308"/>
    <lineage>
        <taxon>Eukaryota</taxon>
        <taxon>Fungi</taxon>
        <taxon>Dikarya</taxon>
        <taxon>Ascomycota</taxon>
        <taxon>Pezizomycotina</taxon>
        <taxon>Dothideomycetes</taxon>
        <taxon>Pleosporomycetidae</taxon>
        <taxon>Pleosporales</taxon>
        <taxon>Corynesporascaceae</taxon>
        <taxon>Corynespora</taxon>
    </lineage>
</organism>
<name>A0A2T2N6S6_CORCC</name>
<dbReference type="AlphaFoldDB" id="A0A2T2N6S6"/>